<name>A0A8S2WH53_9BILA</name>
<evidence type="ECO:0000256" key="1">
    <source>
        <dbReference type="SAM" id="MobiDB-lite"/>
    </source>
</evidence>
<evidence type="ECO:0000313" key="4">
    <source>
        <dbReference type="EMBL" id="CAF4555338.1"/>
    </source>
</evidence>
<evidence type="ECO:0000313" key="2">
    <source>
        <dbReference type="EMBL" id="CAF4396663.1"/>
    </source>
</evidence>
<sequence length="56" mass="6374">PEHEDTLTKSMSTPSSIPRKLVHDITQSPRRKKSPRSRKSDHPSKIILEVVDVLNT</sequence>
<reference evidence="3" key="1">
    <citation type="submission" date="2021-02" db="EMBL/GenBank/DDBJ databases">
        <authorList>
            <person name="Nowell W R."/>
        </authorList>
    </citation>
    <scope>NUCLEOTIDE SEQUENCE</scope>
</reference>
<accession>A0A8S2WH53</accession>
<organism evidence="3 6">
    <name type="scientific">Rotaria magnacalcarata</name>
    <dbReference type="NCBI Taxonomy" id="392030"/>
    <lineage>
        <taxon>Eukaryota</taxon>
        <taxon>Metazoa</taxon>
        <taxon>Spiralia</taxon>
        <taxon>Gnathifera</taxon>
        <taxon>Rotifera</taxon>
        <taxon>Eurotatoria</taxon>
        <taxon>Bdelloidea</taxon>
        <taxon>Philodinida</taxon>
        <taxon>Philodinidae</taxon>
        <taxon>Rotaria</taxon>
    </lineage>
</organism>
<evidence type="ECO:0000313" key="3">
    <source>
        <dbReference type="EMBL" id="CAF4437281.1"/>
    </source>
</evidence>
<protein>
    <submittedName>
        <fullName evidence="3">Uncharacterized protein</fullName>
    </submittedName>
</protein>
<evidence type="ECO:0000313" key="5">
    <source>
        <dbReference type="EMBL" id="CAF4953696.1"/>
    </source>
</evidence>
<proteinExistence type="predicted"/>
<dbReference type="Proteomes" id="UP000681967">
    <property type="component" value="Unassembled WGS sequence"/>
</dbReference>
<gene>
    <name evidence="2" type="ORF">BYL167_LOCUS31356</name>
    <name evidence="3" type="ORF">BYL167_LOCUS33162</name>
    <name evidence="4" type="ORF">GIL414_LOCUS37021</name>
    <name evidence="5" type="ORF">GIL414_LOCUS54465</name>
</gene>
<dbReference type="Proteomes" id="UP000681720">
    <property type="component" value="Unassembled WGS sequence"/>
</dbReference>
<feature type="region of interest" description="Disordered" evidence="1">
    <location>
        <begin position="1"/>
        <end position="56"/>
    </location>
</feature>
<comment type="caution">
    <text evidence="3">The sequence shown here is derived from an EMBL/GenBank/DDBJ whole genome shotgun (WGS) entry which is preliminary data.</text>
</comment>
<dbReference type="EMBL" id="CAJOBH010063597">
    <property type="protein sequence ID" value="CAF4437281.1"/>
    <property type="molecule type" value="Genomic_DNA"/>
</dbReference>
<dbReference type="EMBL" id="CAJOBJ010191118">
    <property type="protein sequence ID" value="CAF4953696.1"/>
    <property type="molecule type" value="Genomic_DNA"/>
</dbReference>
<feature type="non-terminal residue" evidence="3">
    <location>
        <position position="1"/>
    </location>
</feature>
<dbReference type="AlphaFoldDB" id="A0A8S2WH53"/>
<evidence type="ECO:0000313" key="6">
    <source>
        <dbReference type="Proteomes" id="UP000681967"/>
    </source>
</evidence>
<dbReference type="EMBL" id="CAJOBH010054879">
    <property type="protein sequence ID" value="CAF4396663.1"/>
    <property type="molecule type" value="Genomic_DNA"/>
</dbReference>
<dbReference type="EMBL" id="CAJOBJ010093860">
    <property type="protein sequence ID" value="CAF4555338.1"/>
    <property type="molecule type" value="Genomic_DNA"/>
</dbReference>
<feature type="non-terminal residue" evidence="3">
    <location>
        <position position="56"/>
    </location>
</feature>